<dbReference type="Pfam" id="PF02632">
    <property type="entry name" value="BioY"/>
    <property type="match status" value="1"/>
</dbReference>
<feature type="transmembrane region" description="Helical" evidence="9">
    <location>
        <begin position="78"/>
        <end position="103"/>
    </location>
</feature>
<proteinExistence type="inferred from homology"/>
<feature type="transmembrane region" description="Helical" evidence="9">
    <location>
        <begin position="6"/>
        <end position="32"/>
    </location>
</feature>
<comment type="similarity">
    <text evidence="2 8">Belongs to the BioY family.</text>
</comment>
<evidence type="ECO:0000256" key="2">
    <source>
        <dbReference type="ARBA" id="ARBA00010692"/>
    </source>
</evidence>
<sequence length="181" mass="19284">MFTKDIVYISLFASLTATLGLFPTISLPFISVPITIQSIACMLAGAIAGSKRGALAMLLFIVLVMIGLPLLSGGRGGFGILLGPTGGFLIGWIAGAYLIGLLYEKVLKRGFLYEFLFIALGGIVIVYGFGIPWLSIATEMTIKQATIGSLAFIPGDIAKVVLALYIVKMIRKGYPDFILTK</sequence>
<feature type="transmembrane region" description="Helical" evidence="9">
    <location>
        <begin position="53"/>
        <end position="72"/>
    </location>
</feature>
<keyword evidence="4 8" id="KW-1003">Cell membrane</keyword>
<reference evidence="10" key="1">
    <citation type="journal article" date="2023" name="Front. Microbiol.">
        <title>Phylogeography and host specificity of Pasteurellaceae pathogenic to sea-farmed fish in the north-east Atlantic.</title>
        <authorList>
            <person name="Gulla S."/>
            <person name="Colquhoun D.J."/>
            <person name="Olsen A.B."/>
            <person name="Spilsberg B."/>
            <person name="Lagesen K."/>
            <person name="Aakesson C.P."/>
            <person name="Strom S."/>
            <person name="Manji F."/>
            <person name="Birkbeck T.H."/>
            <person name="Nilsen H.K."/>
        </authorList>
    </citation>
    <scope>NUCLEOTIDE SEQUENCE</scope>
    <source>
        <strain evidence="10">VIB1234</strain>
    </source>
</reference>
<keyword evidence="3 8" id="KW-0813">Transport</keyword>
<dbReference type="PIRSF" id="PIRSF016661">
    <property type="entry name" value="BioY"/>
    <property type="match status" value="1"/>
</dbReference>
<dbReference type="AlphaFoldDB" id="A0AAW8CP00"/>
<dbReference type="GO" id="GO:0005886">
    <property type="term" value="C:plasma membrane"/>
    <property type="evidence" value="ECO:0007669"/>
    <property type="project" value="UniProtKB-SubCell"/>
</dbReference>
<comment type="caution">
    <text evidence="10">The sequence shown here is derived from an EMBL/GenBank/DDBJ whole genome shotgun (WGS) entry which is preliminary data.</text>
</comment>
<dbReference type="Proteomes" id="UP001230466">
    <property type="component" value="Unassembled WGS sequence"/>
</dbReference>
<evidence type="ECO:0000256" key="6">
    <source>
        <dbReference type="ARBA" id="ARBA00022989"/>
    </source>
</evidence>
<evidence type="ECO:0000256" key="4">
    <source>
        <dbReference type="ARBA" id="ARBA00022475"/>
    </source>
</evidence>
<evidence type="ECO:0000256" key="7">
    <source>
        <dbReference type="ARBA" id="ARBA00023136"/>
    </source>
</evidence>
<feature type="transmembrane region" description="Helical" evidence="9">
    <location>
        <begin position="115"/>
        <end position="135"/>
    </location>
</feature>
<dbReference type="GO" id="GO:0015225">
    <property type="term" value="F:biotin transmembrane transporter activity"/>
    <property type="evidence" value="ECO:0007669"/>
    <property type="project" value="UniProtKB-UniRule"/>
</dbReference>
<dbReference type="Gene3D" id="1.10.1760.20">
    <property type="match status" value="1"/>
</dbReference>
<evidence type="ECO:0000256" key="9">
    <source>
        <dbReference type="SAM" id="Phobius"/>
    </source>
</evidence>
<evidence type="ECO:0000313" key="11">
    <source>
        <dbReference type="Proteomes" id="UP001230466"/>
    </source>
</evidence>
<evidence type="ECO:0000313" key="10">
    <source>
        <dbReference type="EMBL" id="MDP8186873.1"/>
    </source>
</evidence>
<comment type="subcellular location">
    <subcellularLocation>
        <location evidence="1 8">Cell membrane</location>
        <topology evidence="1 8">Multi-pass membrane protein</topology>
    </subcellularLocation>
</comment>
<keyword evidence="5 9" id="KW-0812">Transmembrane</keyword>
<gene>
    <name evidence="10" type="ORF">QJU78_03635</name>
</gene>
<feature type="transmembrane region" description="Helical" evidence="9">
    <location>
        <begin position="147"/>
        <end position="167"/>
    </location>
</feature>
<dbReference type="PANTHER" id="PTHR34295">
    <property type="entry name" value="BIOTIN TRANSPORTER BIOY"/>
    <property type="match status" value="1"/>
</dbReference>
<evidence type="ECO:0000256" key="5">
    <source>
        <dbReference type="ARBA" id="ARBA00022692"/>
    </source>
</evidence>
<organism evidence="10 11">
    <name type="scientific">Pasteurella atlantica</name>
    <dbReference type="NCBI Taxonomy" id="2827233"/>
    <lineage>
        <taxon>Bacteria</taxon>
        <taxon>Pseudomonadati</taxon>
        <taxon>Pseudomonadota</taxon>
        <taxon>Gammaproteobacteria</taxon>
        <taxon>Pasteurellales</taxon>
        <taxon>Pasteurellaceae</taxon>
        <taxon>Pasteurella</taxon>
    </lineage>
</organism>
<dbReference type="InterPro" id="IPR003784">
    <property type="entry name" value="BioY"/>
</dbReference>
<evidence type="ECO:0000256" key="8">
    <source>
        <dbReference type="PIRNR" id="PIRNR016661"/>
    </source>
</evidence>
<dbReference type="EMBL" id="JASAYJ010000005">
    <property type="protein sequence ID" value="MDP8186873.1"/>
    <property type="molecule type" value="Genomic_DNA"/>
</dbReference>
<accession>A0AAW8CP00</accession>
<keyword evidence="6 9" id="KW-1133">Transmembrane helix</keyword>
<keyword evidence="7 8" id="KW-0472">Membrane</keyword>
<name>A0AAW8CP00_9PAST</name>
<evidence type="ECO:0000256" key="1">
    <source>
        <dbReference type="ARBA" id="ARBA00004651"/>
    </source>
</evidence>
<protein>
    <recommendedName>
        <fullName evidence="8">Biotin transporter</fullName>
    </recommendedName>
</protein>
<dbReference type="RefSeq" id="WP_211597527.1">
    <property type="nucleotide sequence ID" value="NZ_JAGRQI010000005.1"/>
</dbReference>
<dbReference type="PANTHER" id="PTHR34295:SF4">
    <property type="entry name" value="BIOTIN TRANSPORTER BIOY-RELATED"/>
    <property type="match status" value="1"/>
</dbReference>
<evidence type="ECO:0000256" key="3">
    <source>
        <dbReference type="ARBA" id="ARBA00022448"/>
    </source>
</evidence>